<dbReference type="InterPro" id="IPR018858">
    <property type="entry name" value="DUF2458"/>
</dbReference>
<name>A0ABR4PLN4_9HELO</name>
<dbReference type="Pfam" id="PF10454">
    <property type="entry name" value="DUF2458"/>
    <property type="match status" value="1"/>
</dbReference>
<evidence type="ECO:0000313" key="3">
    <source>
        <dbReference type="Proteomes" id="UP001629113"/>
    </source>
</evidence>
<feature type="region of interest" description="Disordered" evidence="1">
    <location>
        <begin position="54"/>
        <end position="77"/>
    </location>
</feature>
<sequence>MSNSYQTPDLASVLRTLAGLAPPNQQASNQQVQGPTFSQDPRLSSTFASYQQQVHEPSLSSLPSSVPAFHTGQHNVPKTKVVDPATIIEWSAGLRCVMRTVAKHDNVLQDIRRMIKVQHEHEEQWWKGREALIERQQARKEGQKKLDDVLKAVGGNVATGVTNTDPEELAKELEIFDLKVYRAQMQMVREMTTRLKGLGVPFFGTKTELVRVAGKALSEPTLFDGHEDEKTLIDEADLIKLQRKMLGILEDMCNE</sequence>
<protein>
    <submittedName>
        <fullName evidence="2">Uncharacterized protein</fullName>
    </submittedName>
</protein>
<evidence type="ECO:0000256" key="1">
    <source>
        <dbReference type="SAM" id="MobiDB-lite"/>
    </source>
</evidence>
<keyword evidence="3" id="KW-1185">Reference proteome</keyword>
<evidence type="ECO:0000313" key="2">
    <source>
        <dbReference type="EMBL" id="KAL3424205.1"/>
    </source>
</evidence>
<proteinExistence type="predicted"/>
<reference evidence="2 3" key="1">
    <citation type="submission" date="2024-06" db="EMBL/GenBank/DDBJ databases">
        <title>Complete genome of Phlyctema vagabunda strain 19-DSS-EL-015.</title>
        <authorList>
            <person name="Fiorenzani C."/>
        </authorList>
    </citation>
    <scope>NUCLEOTIDE SEQUENCE [LARGE SCALE GENOMIC DNA]</scope>
    <source>
        <strain evidence="2 3">19-DSS-EL-015</strain>
    </source>
</reference>
<gene>
    <name evidence="2" type="ORF">PVAG01_03486</name>
</gene>
<dbReference type="Proteomes" id="UP001629113">
    <property type="component" value="Unassembled WGS sequence"/>
</dbReference>
<comment type="caution">
    <text evidence="2">The sequence shown here is derived from an EMBL/GenBank/DDBJ whole genome shotgun (WGS) entry which is preliminary data.</text>
</comment>
<accession>A0ABR4PLN4</accession>
<organism evidence="2 3">
    <name type="scientific">Phlyctema vagabunda</name>
    <dbReference type="NCBI Taxonomy" id="108571"/>
    <lineage>
        <taxon>Eukaryota</taxon>
        <taxon>Fungi</taxon>
        <taxon>Dikarya</taxon>
        <taxon>Ascomycota</taxon>
        <taxon>Pezizomycotina</taxon>
        <taxon>Leotiomycetes</taxon>
        <taxon>Helotiales</taxon>
        <taxon>Dermateaceae</taxon>
        <taxon>Phlyctema</taxon>
    </lineage>
</organism>
<dbReference type="EMBL" id="JBFCZG010000003">
    <property type="protein sequence ID" value="KAL3424205.1"/>
    <property type="molecule type" value="Genomic_DNA"/>
</dbReference>